<keyword evidence="2" id="KW-0436">Ligase</keyword>
<dbReference type="InterPro" id="IPR011054">
    <property type="entry name" value="Rudment_hybrid_motif"/>
</dbReference>
<dbReference type="SUPFAM" id="SSF51246">
    <property type="entry name" value="Rudiment single hybrid motif"/>
    <property type="match status" value="1"/>
</dbReference>
<dbReference type="SUPFAM" id="SSF52440">
    <property type="entry name" value="PreATP-grasp domain"/>
    <property type="match status" value="1"/>
</dbReference>
<dbReference type="InterPro" id="IPR011764">
    <property type="entry name" value="Biotin_carboxylation_dom"/>
</dbReference>
<reference evidence="11 12" key="1">
    <citation type="submission" date="2016-10" db="EMBL/GenBank/DDBJ databases">
        <authorList>
            <person name="de Groot N.N."/>
        </authorList>
    </citation>
    <scope>NUCLEOTIDE SEQUENCE [LARGE SCALE GENOMIC DNA]</scope>
    <source>
        <strain evidence="11 12">Nv1</strain>
    </source>
</reference>
<gene>
    <name evidence="11" type="ORF">SAMN05216387_103244</name>
</gene>
<dbReference type="PROSITE" id="PS50975">
    <property type="entry name" value="ATP_GRASP"/>
    <property type="match status" value="1"/>
</dbReference>
<dbReference type="Gene3D" id="3.30.1360.40">
    <property type="match status" value="1"/>
</dbReference>
<dbReference type="PANTHER" id="PTHR18866">
    <property type="entry name" value="CARBOXYLASE:PYRUVATE/ACETYL-COA/PROPIONYL-COA CARBOXYLASE"/>
    <property type="match status" value="1"/>
</dbReference>
<name>A0A1H7KIX1_9PROT</name>
<dbReference type="FunFam" id="3.40.50.20:FF:000010">
    <property type="entry name" value="Propionyl-CoA carboxylase subunit alpha"/>
    <property type="match status" value="1"/>
</dbReference>
<dbReference type="Pfam" id="PF02785">
    <property type="entry name" value="Biotin_carb_C"/>
    <property type="match status" value="1"/>
</dbReference>
<dbReference type="InterPro" id="IPR011761">
    <property type="entry name" value="ATP-grasp"/>
</dbReference>
<comment type="cofactor">
    <cofactor evidence="1">
        <name>biotin</name>
        <dbReference type="ChEBI" id="CHEBI:57586"/>
    </cofactor>
</comment>
<dbReference type="SUPFAM" id="SSF51230">
    <property type="entry name" value="Single hybrid motif"/>
    <property type="match status" value="1"/>
</dbReference>
<keyword evidence="12" id="KW-1185">Reference proteome</keyword>
<proteinExistence type="predicted"/>
<evidence type="ECO:0000256" key="6">
    <source>
        <dbReference type="ARBA" id="ARBA00023267"/>
    </source>
</evidence>
<dbReference type="GO" id="GO:0005524">
    <property type="term" value="F:ATP binding"/>
    <property type="evidence" value="ECO:0007669"/>
    <property type="project" value="UniProtKB-UniRule"/>
</dbReference>
<evidence type="ECO:0000256" key="2">
    <source>
        <dbReference type="ARBA" id="ARBA00022598"/>
    </source>
</evidence>
<feature type="domain" description="Biotin carboxylation" evidence="10">
    <location>
        <begin position="1"/>
        <end position="446"/>
    </location>
</feature>
<dbReference type="Pfam" id="PF02682">
    <property type="entry name" value="CT_C_D"/>
    <property type="match status" value="1"/>
</dbReference>
<evidence type="ECO:0000259" key="10">
    <source>
        <dbReference type="PROSITE" id="PS50979"/>
    </source>
</evidence>
<feature type="domain" description="Lipoyl-binding" evidence="8">
    <location>
        <begin position="1141"/>
        <end position="1219"/>
    </location>
</feature>
<dbReference type="InterPro" id="IPR005482">
    <property type="entry name" value="Biotin_COase_C"/>
</dbReference>
<dbReference type="Gene3D" id="2.40.50.100">
    <property type="match status" value="1"/>
</dbReference>
<keyword evidence="3 7" id="KW-0547">Nucleotide-binding</keyword>
<sequence>MFEKVLIANRGAIACRVIRTLRRIGVKSVAVYTDADALSRHVTDADEAYCIGSGPAAESYLCADKILEIARRTGANAIHPGYGFLSEKADFAEQCTAHGVCFIGPTPQQMRAFGLKHTARELAQRNNVPLLPGTGLLEDMEDALRQAAHIGYPVMLKSTAGGGGIGMRLCWNKDELSRAYDSVKYLAQNNFKDAGLFLEKFVENARHIEVQIFGDGKGGVIALGERDCSMQRRNQKVIEETPAPNLTPRVRQALLDAAVRLGKSVNYQSAGTVEYIFDASTGEFYFLEVNTRLQVEHGVTEEVTGIDLVEWMVRKAADDLPPLEYFDIRQRGVSIQVRVYAENPARDFQPSCGMLTAAQFPSPAEARIETWVERGVEITPFYDPMLAKIIVHAADREHAIAKLLGALDATALHGIETNLDYLKQVLHGTAFRSGQHTTSFLNGFHYVAHTIDVLSAGVQTTVQDYPGRTGYWSIGVPPSGPMDGLAFRLANRLVDNAEDKAGLEITLAGPTLRFNCDSVIAVCGAPMDVRLDGEPLAQWRAHGAKAGAILQFGKIVNYGCRAYLAVQGGFRIPDYLGSKSTFTLGQFGGHAGRALLTGDVLHIQPGNVLETRAPHARVLPDDLIPCYSDKWEIGVMYGPHGAPDFFTDEDVETFFAVDWEVHYNSSRSGVRLIGPRPQWARSDGGEAGLHPSNIHDNAYAVGSVDFTGDMPVILGPDGPSLGGFVCPVTIVQAELWKMGQLKPGDTVRFCRMSMEQALALEKLQDTTIRNLRVPKVIPRVLEPTKGPRSPISPAPPAAPILHSIPQSASQVKIVYRQAGDKNMLIEYGPPELDLNLRFHAHALMEHLQSAIDTGRLKGILDLTPGIRSLQIHFDSRALARDKLLNTLIAAENKLPDIEHIEVPTRIVHLPLSWDDGATRLAIEKYMQSVRGDAPWCPSNIEFIRRINGLDSIEQVQRILFEASYLVMGLGDVYLGAPVATPVDPRHRLVTTKYNPARTWTPENAVGIGGAYLCIYGMEGPGGYQFVGRTLQMWNRYRQTADFKEGKPWLLRFFDQIRFYPVSESELLKLRQDFITGHFKLKVKEATFSLKQYNAFLQENAASINAFKSRQQAAFEAERERWNASGQAEYVSEAVLEEADTQSELDLPAGAQAVSAHVTGTVWKLLAREGDRIEAGNPILVLESMKMEFAVDAPISGTIRQLFCKEGAHVSAGQMLLVIQGG</sequence>
<keyword evidence="5 7" id="KW-0067">ATP-binding</keyword>
<evidence type="ECO:0000256" key="4">
    <source>
        <dbReference type="ARBA" id="ARBA00022801"/>
    </source>
</evidence>
<dbReference type="SUPFAM" id="SSF50891">
    <property type="entry name" value="Cyclophilin-like"/>
    <property type="match status" value="2"/>
</dbReference>
<dbReference type="GO" id="GO:0016874">
    <property type="term" value="F:ligase activity"/>
    <property type="evidence" value="ECO:0007669"/>
    <property type="project" value="UniProtKB-KW"/>
</dbReference>
<evidence type="ECO:0000256" key="5">
    <source>
        <dbReference type="ARBA" id="ARBA00022840"/>
    </source>
</evidence>
<evidence type="ECO:0000313" key="11">
    <source>
        <dbReference type="EMBL" id="SEK86728.1"/>
    </source>
</evidence>
<dbReference type="SUPFAM" id="SSF56059">
    <property type="entry name" value="Glutathione synthetase ATP-binding domain-like"/>
    <property type="match status" value="1"/>
</dbReference>
<dbReference type="InterPro" id="IPR011053">
    <property type="entry name" value="Single_hybrid_motif"/>
</dbReference>
<evidence type="ECO:0000313" key="12">
    <source>
        <dbReference type="Proteomes" id="UP000198620"/>
    </source>
</evidence>
<keyword evidence="4" id="KW-0378">Hydrolase</keyword>
<dbReference type="OrthoDB" id="9803706at2"/>
<dbReference type="NCBIfam" id="TIGR02712">
    <property type="entry name" value="urea_carbox"/>
    <property type="match status" value="1"/>
</dbReference>
<dbReference type="InterPro" id="IPR050856">
    <property type="entry name" value="Biotin_carboxylase_complex"/>
</dbReference>
<dbReference type="Pfam" id="PF00364">
    <property type="entry name" value="Biotin_lipoyl"/>
    <property type="match status" value="1"/>
</dbReference>
<dbReference type="NCBIfam" id="TIGR00724">
    <property type="entry name" value="urea_amlyse_rel"/>
    <property type="match status" value="1"/>
</dbReference>
<dbReference type="InterPro" id="IPR003833">
    <property type="entry name" value="CT_C_D"/>
</dbReference>
<dbReference type="InterPro" id="IPR029000">
    <property type="entry name" value="Cyclophilin-like_dom_sf"/>
</dbReference>
<evidence type="ECO:0000259" key="9">
    <source>
        <dbReference type="PROSITE" id="PS50975"/>
    </source>
</evidence>
<dbReference type="SMART" id="SM00797">
    <property type="entry name" value="AHS2"/>
    <property type="match status" value="1"/>
</dbReference>
<keyword evidence="6" id="KW-0092">Biotin</keyword>
<dbReference type="InterPro" id="IPR003778">
    <property type="entry name" value="CT_A_B"/>
</dbReference>
<dbReference type="EMBL" id="FOBH01000003">
    <property type="protein sequence ID" value="SEK86728.1"/>
    <property type="molecule type" value="Genomic_DNA"/>
</dbReference>
<evidence type="ECO:0000259" key="8">
    <source>
        <dbReference type="PROSITE" id="PS50968"/>
    </source>
</evidence>
<dbReference type="Gene3D" id="3.30.470.20">
    <property type="entry name" value="ATP-grasp fold, B domain"/>
    <property type="match status" value="1"/>
</dbReference>
<protein>
    <submittedName>
        <fullName evidence="11">Urea carboxylase</fullName>
    </submittedName>
</protein>
<dbReference type="Pfam" id="PF00289">
    <property type="entry name" value="Biotin_carb_N"/>
    <property type="match status" value="1"/>
</dbReference>
<evidence type="ECO:0000256" key="3">
    <source>
        <dbReference type="ARBA" id="ARBA00022741"/>
    </source>
</evidence>
<dbReference type="SUPFAM" id="SSF160467">
    <property type="entry name" value="PH0987 N-terminal domain-like"/>
    <property type="match status" value="1"/>
</dbReference>
<dbReference type="PROSITE" id="PS00866">
    <property type="entry name" value="CPSASE_1"/>
    <property type="match status" value="1"/>
</dbReference>
<dbReference type="CDD" id="cd06850">
    <property type="entry name" value="biotinyl_domain"/>
    <property type="match status" value="1"/>
</dbReference>
<dbReference type="PROSITE" id="PS50968">
    <property type="entry name" value="BIOTINYL_LIPOYL"/>
    <property type="match status" value="1"/>
</dbReference>
<dbReference type="RefSeq" id="WP_090828088.1">
    <property type="nucleotide sequence ID" value="NZ_FOBH01000003.1"/>
</dbReference>
<feature type="domain" description="ATP-grasp" evidence="9">
    <location>
        <begin position="120"/>
        <end position="317"/>
    </location>
</feature>
<evidence type="ECO:0000256" key="1">
    <source>
        <dbReference type="ARBA" id="ARBA00001953"/>
    </source>
</evidence>
<dbReference type="InterPro" id="IPR000089">
    <property type="entry name" value="Biotin_lipoyl"/>
</dbReference>
<dbReference type="InterPro" id="IPR005481">
    <property type="entry name" value="BC-like_N"/>
</dbReference>
<dbReference type="GO" id="GO:0046872">
    <property type="term" value="F:metal ion binding"/>
    <property type="evidence" value="ECO:0007669"/>
    <property type="project" value="InterPro"/>
</dbReference>
<dbReference type="Proteomes" id="UP000198620">
    <property type="component" value="Unassembled WGS sequence"/>
</dbReference>
<dbReference type="Pfam" id="PF02786">
    <property type="entry name" value="CPSase_L_D2"/>
    <property type="match status" value="1"/>
</dbReference>
<evidence type="ECO:0000256" key="7">
    <source>
        <dbReference type="PROSITE-ProRule" id="PRU00409"/>
    </source>
</evidence>
<dbReference type="SMART" id="SM00878">
    <property type="entry name" value="Biotin_carb_C"/>
    <property type="match status" value="1"/>
</dbReference>
<organism evidence="11 12">
    <name type="scientific">Nitrosovibrio tenuis</name>
    <dbReference type="NCBI Taxonomy" id="1233"/>
    <lineage>
        <taxon>Bacteria</taxon>
        <taxon>Pseudomonadati</taxon>
        <taxon>Pseudomonadota</taxon>
        <taxon>Betaproteobacteria</taxon>
        <taxon>Nitrosomonadales</taxon>
        <taxon>Nitrosomonadaceae</taxon>
        <taxon>Nitrosovibrio</taxon>
    </lineage>
</organism>
<dbReference type="PROSITE" id="PS00867">
    <property type="entry name" value="CPSASE_2"/>
    <property type="match status" value="1"/>
</dbReference>
<dbReference type="Pfam" id="PF02626">
    <property type="entry name" value="CT_A_B"/>
    <property type="match status" value="1"/>
</dbReference>
<dbReference type="InterPro" id="IPR005479">
    <property type="entry name" value="CPAse_ATP-bd"/>
</dbReference>
<accession>A0A1H7KIX1</accession>
<dbReference type="PROSITE" id="PS50979">
    <property type="entry name" value="BC"/>
    <property type="match status" value="1"/>
</dbReference>
<dbReference type="Gene3D" id="2.40.100.10">
    <property type="entry name" value="Cyclophilin-like"/>
    <property type="match status" value="2"/>
</dbReference>
<dbReference type="InterPro" id="IPR014084">
    <property type="entry name" value="Urea_COase"/>
</dbReference>
<dbReference type="PANTHER" id="PTHR18866:SF128">
    <property type="entry name" value="UREA AMIDOLYASE"/>
    <property type="match status" value="1"/>
</dbReference>
<dbReference type="InterPro" id="IPR016185">
    <property type="entry name" value="PreATP-grasp_dom_sf"/>
</dbReference>
<dbReference type="STRING" id="1233.SAMN05216387_103244"/>
<dbReference type="SMART" id="SM00796">
    <property type="entry name" value="AHS1"/>
    <property type="match status" value="1"/>
</dbReference>
<dbReference type="GO" id="GO:0016787">
    <property type="term" value="F:hydrolase activity"/>
    <property type="evidence" value="ECO:0007669"/>
    <property type="project" value="UniProtKB-KW"/>
</dbReference>
<dbReference type="AlphaFoldDB" id="A0A1H7KIX1"/>